<dbReference type="Pfam" id="PF03174">
    <property type="entry name" value="CHB_HEX_C"/>
    <property type="match status" value="1"/>
</dbReference>
<dbReference type="Pfam" id="PF00728">
    <property type="entry name" value="Glyco_hydro_20"/>
    <property type="match status" value="4"/>
</dbReference>
<evidence type="ECO:0000256" key="2">
    <source>
        <dbReference type="ARBA" id="ARBA00006285"/>
    </source>
</evidence>
<evidence type="ECO:0000256" key="1">
    <source>
        <dbReference type="ARBA" id="ARBA00001231"/>
    </source>
</evidence>
<dbReference type="InterPro" id="IPR017853">
    <property type="entry name" value="GH"/>
</dbReference>
<dbReference type="EC" id="3.2.1.52" evidence="3"/>
<sequence length="2274" mass="259950">MIDQPDNSLYLISSTQRVNTHNLLYFSVQTSAVPLMQIELQELANSLEIRVKVVDNLRHDGQNHIVQTFIKNSGHSPIPDSGWTLYFHSMLPVFPDILLQKGNKTVDLHVEKVRFGLVQGDLFYMEPIEGFVPLKAGEERKYNVIVNLWAVSRTDFMPLWYVVSEDKSVQPYIVHSTSSFDLGYVRPFKDVRQWKRQRGDQYNPYTPEDRLARLKFTDTGKTKLIIPTPKNTRIDDTVKLSSVDTSWGILVDEIYFNETALFLKELYDFNFISNGSSNSIVLSRNNTFSKQGYSVIVSPEQDRIFLQSNTSHGMFYAIQSLRAILEEYNSTNIPSIVIEDEPRFEWRGMHLDVARNFHSVGDVKRLIQAMSMYKMNALHLHLTDDEGWRLEIDGLPELTDVGGKRCHDLNETRCVIPQFGSGPFANTSGSGYYTKNDYRDILRFANTHFVTVIPEFDMPGHSHAAIVSMEQRYRKYIEAGNQTAAEEFRIIDPDDTTFYTSNQNWRDDVINPCIESTYALIGKVMERVNALHEDVQPLLFYHFGGDEVPQEVWSKSPKCEELLHQNSALNVTHGLKNYFAKRIAALAAVKNMSLGGWEDGFTDGQPRPAPIHTDQMSGVELYVHPWNNIWEWGGGSNAYEYANAGYKVILAPATHLYFGHPQEPGPEERGLYWATRFTDTKKVFKFMPDAFYENIFEDRSGNPLSKEDICGEYFSKCTQLEKPENIIGELYHQSSTSICLTVSTFFFNLVLSTLLNESGALWSETVRTSGNMDFMIFPRLLALAERSWYKAGFESIPQNEELFEDEWNAFVNAVGSREFRRLDEMDIAFRIPPPVCDCHCTFPEVSNPNTAQNMVDYIAEHLAVHLEVISNLIKDPQRYITLKVDFTNNGSDEVANGERLECGLTVGHVGGDLYYFEPTKGTFKGIATRQTLTCFYKNSEWMASRTDNVPNWFVAAPGMKAKKLEITASEDLNYVGYFDSPQKWKRSEDDKFDPFTPAKRYDMLKRGPSEKRAYKIIPSPVNMLVYDQPTMPFDSKSWVVTGSKDFEGEMQFLADKLKMKIKATSSSFQKQIQFIKTTDDIGGKEAYLLGITPNTSKIEIKASDNAGAFYGAQTLLSLLEDNGGVLPQSIVGDFPRYEYRGVMIDVARNFKSKAWMLKLIDTMAMYKLNKLHLHLSDDESWRIEIPAIPELTEVASKRCHSEYKDKCVLPQWGSGPDSDTSGSGFYTVEDYREMLEYAKARHIEIIPEIDMPGHSAAAMAAMEKREDDIDFMKMHGYIPLPESLLLNDRGIHENLSKMDEKCDESLHEFHFQVVLPLVTHLYFDLAQEPDPETRGFYWATRYSDTHKLFGLMPDDIYANADVDSMGNTVTLESLCENQPCPQPNKTENIIGLQACVWTDIIRTEEQIESMIFPRLLALAERAWHEADWESIKDKTERDSKKQADWEVFSDVMGHKELPRLERNKASIMKFILRKTWISSLVYLVLIDHIKGLNQGELDELASSLQIRVKVLDNLRNDGNRHIVQTTLKNIGQSPIPDVGWTLYFHSMLLAFPDSFQHEHNKTVDMDIEKVQFGVVQGDLYYMKPIPGFAPISPGKERVYNIIVQLWAVSKTDFMPLWYVSSDTEGVTPRVVKSTSSFDLDYVEDFGDIRQWKRSRADRYNPYSPQDQMFKVDSSVSDGRNLIKLIKNATLPGQAYLLQIEAENQNIVLQSSTPQGMFYAVQSLRAIIDDTNRVNIPSMTLEDAPRYEWRGMHLDVARNFHSLEDVKRLIKAMAMYKMNLLHLHLTDDEGWRIEIPGLPELTKIGSRRCHDLNETQCIIPQFGSGPFADSSGTGYYTTAEYKDLLRFAKKHFITVVPEFDTPGHCHAAVVSMECRYNKFKMTGDDTSANEYRLVDPEDVSFYRSVQNWRDNAINPCINSTYKFIAKIIDEIKSMHQDIQPLVTYHFGGDEVAKEAWTHSPMCQKFLTINPKYNVTHGLKNYFVTRVAEIAAAKNVKLGGWDDGFLNGQSSPEPIPISEFSNAELFVNTWNNIWEWGGGSNAYKFANAGFKVILTQATNLYFDHPQEPDPEERGLYWATRFTDTKKVFRFMPESLYDNIFEDKSGGPLSKVEICGEDMSKCTLLEKPENVIGIFVCVIDTSTFVLFVLGMQGALWSETVRTSQNMDYMIYPRLLALAERSWHKASFEDQSDNIEVFENEWISFSEALGLREFKRLDDLGISFRVPPPGARLLENGEMQVSTTYPGLGVEVSKDNGTTWQQVPEEIVNNPNRSRVDM</sequence>
<dbReference type="Gene3D" id="3.20.20.80">
    <property type="entry name" value="Glycosidases"/>
    <property type="match status" value="4"/>
</dbReference>
<dbReference type="InterPro" id="IPR013783">
    <property type="entry name" value="Ig-like_fold"/>
</dbReference>
<dbReference type="PANTHER" id="PTHR22600:SF57">
    <property type="entry name" value="BETA-N-ACETYLHEXOSAMINIDASE"/>
    <property type="match status" value="1"/>
</dbReference>
<evidence type="ECO:0000259" key="8">
    <source>
        <dbReference type="SMART" id="SM01081"/>
    </source>
</evidence>
<feature type="domain" description="Chitobiase/beta-hexosaminidases N-terminal" evidence="8">
    <location>
        <begin position="45"/>
        <end position="209"/>
    </location>
</feature>
<dbReference type="InterPro" id="IPR029018">
    <property type="entry name" value="Hex-like_dom2"/>
</dbReference>
<dbReference type="PRINTS" id="PR00738">
    <property type="entry name" value="GLHYDRLASE20"/>
</dbReference>
<dbReference type="Gene3D" id="2.60.40.290">
    <property type="match status" value="3"/>
</dbReference>
<comment type="catalytic activity">
    <reaction evidence="1">
        <text>Hydrolysis of terminal non-reducing N-acetyl-D-hexosamine residues in N-acetyl-beta-D-hexosaminides.</text>
        <dbReference type="EC" id="3.2.1.52"/>
    </reaction>
</comment>
<dbReference type="InterPro" id="IPR012291">
    <property type="entry name" value="CBM2_carb-bd_dom_sf"/>
</dbReference>
<dbReference type="InterPro" id="IPR014756">
    <property type="entry name" value="Ig_E-set"/>
</dbReference>
<dbReference type="SUPFAM" id="SSF51445">
    <property type="entry name" value="(Trans)glycosidases"/>
    <property type="match status" value="3"/>
</dbReference>
<dbReference type="InterPro" id="IPR015883">
    <property type="entry name" value="Glyco_hydro_20_cat"/>
</dbReference>
<keyword evidence="4" id="KW-0378">Hydrolase</keyword>
<dbReference type="Pfam" id="PF03173">
    <property type="entry name" value="CHB_HEX"/>
    <property type="match status" value="3"/>
</dbReference>
<name>A0ABY7DDK9_MYAAR</name>
<dbReference type="InterPro" id="IPR008965">
    <property type="entry name" value="CBM2/CBM3_carb-bd_dom_sf"/>
</dbReference>
<evidence type="ECO:0000256" key="6">
    <source>
        <dbReference type="ARBA" id="ARBA00030512"/>
    </source>
</evidence>
<gene>
    <name evidence="9" type="ORF">MAR_028427</name>
</gene>
<feature type="domain" description="Chitobiase/beta-hexosaminidases N-terminal" evidence="8">
    <location>
        <begin position="860"/>
        <end position="999"/>
    </location>
</feature>
<dbReference type="SUPFAM" id="SSF81296">
    <property type="entry name" value="E set domains"/>
    <property type="match status" value="1"/>
</dbReference>
<dbReference type="SMART" id="SM01081">
    <property type="entry name" value="CHB_HEX"/>
    <property type="match status" value="3"/>
</dbReference>
<dbReference type="InterPro" id="IPR004866">
    <property type="entry name" value="CHB/HEX_N_dom"/>
</dbReference>
<reference evidence="9" key="1">
    <citation type="submission" date="2022-11" db="EMBL/GenBank/DDBJ databases">
        <title>Centuries of genome instability and evolution in soft-shell clam transmissible cancer (bioRxiv).</title>
        <authorList>
            <person name="Hart S.F.M."/>
            <person name="Yonemitsu M.A."/>
            <person name="Giersch R.M."/>
            <person name="Beal B.F."/>
            <person name="Arriagada G."/>
            <person name="Davis B.W."/>
            <person name="Ostrander E.A."/>
            <person name="Goff S.P."/>
            <person name="Metzger M.J."/>
        </authorList>
    </citation>
    <scope>NUCLEOTIDE SEQUENCE</scope>
    <source>
        <strain evidence="9">MELC-2E11</strain>
        <tissue evidence="9">Siphon/mantle</tissue>
    </source>
</reference>
<dbReference type="PANTHER" id="PTHR22600">
    <property type="entry name" value="BETA-HEXOSAMINIDASE"/>
    <property type="match status" value="1"/>
</dbReference>
<comment type="similarity">
    <text evidence="2">Belongs to the glycosyl hydrolase 20 family.</text>
</comment>
<protein>
    <recommendedName>
        <fullName evidence="3">beta-N-acetylhexosaminidase</fullName>
        <ecNumber evidence="3">3.2.1.52</ecNumber>
    </recommendedName>
    <alternativeName>
        <fullName evidence="6">Beta-N-acetylhexosaminidase</fullName>
    </alternativeName>
    <alternativeName>
        <fullName evidence="7">N-acetyl-beta-glucosaminidase</fullName>
    </alternativeName>
</protein>
<evidence type="ECO:0000313" key="9">
    <source>
        <dbReference type="EMBL" id="WAQ95737.1"/>
    </source>
</evidence>
<proteinExistence type="inferred from homology"/>
<evidence type="ECO:0000256" key="4">
    <source>
        <dbReference type="ARBA" id="ARBA00022801"/>
    </source>
</evidence>
<dbReference type="InterPro" id="IPR025705">
    <property type="entry name" value="Beta_hexosaminidase_sua/sub"/>
</dbReference>
<organism evidence="9 10">
    <name type="scientific">Mya arenaria</name>
    <name type="common">Soft-shell clam</name>
    <dbReference type="NCBI Taxonomy" id="6604"/>
    <lineage>
        <taxon>Eukaryota</taxon>
        <taxon>Metazoa</taxon>
        <taxon>Spiralia</taxon>
        <taxon>Lophotrochozoa</taxon>
        <taxon>Mollusca</taxon>
        <taxon>Bivalvia</taxon>
        <taxon>Autobranchia</taxon>
        <taxon>Heteroconchia</taxon>
        <taxon>Euheterodonta</taxon>
        <taxon>Imparidentia</taxon>
        <taxon>Neoheterodontei</taxon>
        <taxon>Myida</taxon>
        <taxon>Myoidea</taxon>
        <taxon>Myidae</taxon>
        <taxon>Mya</taxon>
    </lineage>
</organism>
<dbReference type="SUPFAM" id="SSF55545">
    <property type="entry name" value="beta-N-acetylhexosaminidase-like domain"/>
    <property type="match status" value="3"/>
</dbReference>
<keyword evidence="5" id="KW-0326">Glycosidase</keyword>
<dbReference type="EMBL" id="CP111013">
    <property type="protein sequence ID" value="WAQ95737.1"/>
    <property type="molecule type" value="Genomic_DNA"/>
</dbReference>
<accession>A0ABY7DDK9</accession>
<feature type="domain" description="Chitobiase/beta-hexosaminidases N-terminal" evidence="8">
    <location>
        <begin position="1502"/>
        <end position="1666"/>
    </location>
</feature>
<dbReference type="Gene3D" id="3.30.379.10">
    <property type="entry name" value="Chitobiase/beta-hexosaminidase domain 2-like"/>
    <property type="match status" value="3"/>
</dbReference>
<evidence type="ECO:0000256" key="5">
    <source>
        <dbReference type="ARBA" id="ARBA00023295"/>
    </source>
</evidence>
<evidence type="ECO:0000256" key="7">
    <source>
        <dbReference type="ARBA" id="ARBA00033000"/>
    </source>
</evidence>
<dbReference type="Pfam" id="PF02838">
    <property type="entry name" value="Glyco_hydro_20b"/>
    <property type="match status" value="3"/>
</dbReference>
<dbReference type="Proteomes" id="UP001164746">
    <property type="component" value="Chromosome 2"/>
</dbReference>
<dbReference type="Gene3D" id="2.60.40.10">
    <property type="entry name" value="Immunoglobulins"/>
    <property type="match status" value="1"/>
</dbReference>
<dbReference type="SUPFAM" id="SSF49384">
    <property type="entry name" value="Carbohydrate-binding domain"/>
    <property type="match status" value="3"/>
</dbReference>
<evidence type="ECO:0000256" key="3">
    <source>
        <dbReference type="ARBA" id="ARBA00012663"/>
    </source>
</evidence>
<keyword evidence="10" id="KW-1185">Reference proteome</keyword>
<evidence type="ECO:0000313" key="10">
    <source>
        <dbReference type="Proteomes" id="UP001164746"/>
    </source>
</evidence>
<dbReference type="InterPro" id="IPR004867">
    <property type="entry name" value="CHB_C_dom"/>
</dbReference>
<dbReference type="InterPro" id="IPR015882">
    <property type="entry name" value="HEX_bac_N"/>
</dbReference>